<feature type="compositionally biased region" description="Low complexity" evidence="1">
    <location>
        <begin position="67"/>
        <end position="87"/>
    </location>
</feature>
<feature type="region of interest" description="Disordered" evidence="1">
    <location>
        <begin position="126"/>
        <end position="160"/>
    </location>
</feature>
<proteinExistence type="predicted"/>
<dbReference type="EMBL" id="JAEHOE010000161">
    <property type="protein sequence ID" value="KAG2483962.1"/>
    <property type="molecule type" value="Genomic_DNA"/>
</dbReference>
<gene>
    <name evidence="2" type="ORF">HYH03_017207</name>
</gene>
<dbReference type="OrthoDB" id="523936at2759"/>
<feature type="compositionally biased region" description="Gly residues" evidence="1">
    <location>
        <begin position="139"/>
        <end position="160"/>
    </location>
</feature>
<feature type="compositionally biased region" description="Basic and acidic residues" evidence="1">
    <location>
        <begin position="93"/>
        <end position="104"/>
    </location>
</feature>
<keyword evidence="3" id="KW-1185">Reference proteome</keyword>
<evidence type="ECO:0000313" key="3">
    <source>
        <dbReference type="Proteomes" id="UP000612055"/>
    </source>
</evidence>
<evidence type="ECO:0000256" key="1">
    <source>
        <dbReference type="SAM" id="MobiDB-lite"/>
    </source>
</evidence>
<organism evidence="2 3">
    <name type="scientific">Edaphochlamys debaryana</name>
    <dbReference type="NCBI Taxonomy" id="47281"/>
    <lineage>
        <taxon>Eukaryota</taxon>
        <taxon>Viridiplantae</taxon>
        <taxon>Chlorophyta</taxon>
        <taxon>core chlorophytes</taxon>
        <taxon>Chlorophyceae</taxon>
        <taxon>CS clade</taxon>
        <taxon>Chlamydomonadales</taxon>
        <taxon>Chlamydomonadales incertae sedis</taxon>
        <taxon>Edaphochlamys</taxon>
    </lineage>
</organism>
<dbReference type="AlphaFoldDB" id="A0A835XG39"/>
<reference evidence="2" key="1">
    <citation type="journal article" date="2020" name="bioRxiv">
        <title>Comparative genomics of Chlamydomonas.</title>
        <authorList>
            <person name="Craig R.J."/>
            <person name="Hasan A.R."/>
            <person name="Ness R.W."/>
            <person name="Keightley P.D."/>
        </authorList>
    </citation>
    <scope>NUCLEOTIDE SEQUENCE</scope>
    <source>
        <strain evidence="2">CCAP 11/70</strain>
    </source>
</reference>
<feature type="region of interest" description="Disordered" evidence="1">
    <location>
        <begin position="66"/>
        <end position="106"/>
    </location>
</feature>
<protein>
    <submittedName>
        <fullName evidence="2">Uncharacterized protein</fullName>
    </submittedName>
</protein>
<sequence>MHKPHLAESYHKELIATLQAKGKIPRQMTVADERRANENANTAPRIFPGPLGKEAALDGMLRRAEAQVEAAAAAGRAQGQQGQAQAQARERRKRDPEERKRIEARLGQLEAELAAERALRRGLEGEMAEVRESLSRPGTGAGVGMGGGLSRPGTGALSGR</sequence>
<name>A0A835XG39_9CHLO</name>
<evidence type="ECO:0000313" key="2">
    <source>
        <dbReference type="EMBL" id="KAG2483962.1"/>
    </source>
</evidence>
<comment type="caution">
    <text evidence="2">The sequence shown here is derived from an EMBL/GenBank/DDBJ whole genome shotgun (WGS) entry which is preliminary data.</text>
</comment>
<dbReference type="Proteomes" id="UP000612055">
    <property type="component" value="Unassembled WGS sequence"/>
</dbReference>
<accession>A0A835XG39</accession>